<protein>
    <recommendedName>
        <fullName evidence="1">DinB-like domain-containing protein</fullName>
    </recommendedName>
</protein>
<dbReference type="RefSeq" id="WP_068254591.1">
    <property type="nucleotide sequence ID" value="NZ_CP015515.1"/>
</dbReference>
<keyword evidence="3" id="KW-1185">Reference proteome</keyword>
<dbReference type="SUPFAM" id="SSF109854">
    <property type="entry name" value="DinB/YfiT-like putative metalloenzymes"/>
    <property type="match status" value="1"/>
</dbReference>
<dbReference type="KEGG" id="rtn:A6122_1997"/>
<proteinExistence type="predicted"/>
<dbReference type="NCBIfam" id="NF047843">
    <property type="entry name" value="MST_Rv0443"/>
    <property type="match status" value="1"/>
</dbReference>
<dbReference type="InterPro" id="IPR024775">
    <property type="entry name" value="DinB-like"/>
</dbReference>
<accession>A0A160KTJ8</accession>
<dbReference type="Pfam" id="PF12867">
    <property type="entry name" value="DinB_2"/>
    <property type="match status" value="1"/>
</dbReference>
<dbReference type="OrthoDB" id="2363925at2"/>
<organism evidence="2 3">
    <name type="scientific">Rathayibacter tritici</name>
    <dbReference type="NCBI Taxonomy" id="33888"/>
    <lineage>
        <taxon>Bacteria</taxon>
        <taxon>Bacillati</taxon>
        <taxon>Actinomycetota</taxon>
        <taxon>Actinomycetes</taxon>
        <taxon>Micrococcales</taxon>
        <taxon>Microbacteriaceae</taxon>
        <taxon>Rathayibacter</taxon>
    </lineage>
</organism>
<dbReference type="AlphaFoldDB" id="A0A160KTJ8"/>
<evidence type="ECO:0000313" key="3">
    <source>
        <dbReference type="Proteomes" id="UP000077071"/>
    </source>
</evidence>
<dbReference type="STRING" id="33888.A6122_1997"/>
<feature type="domain" description="DinB-like" evidence="1">
    <location>
        <begin position="12"/>
        <end position="160"/>
    </location>
</feature>
<evidence type="ECO:0000313" key="2">
    <source>
        <dbReference type="EMBL" id="AND17122.1"/>
    </source>
</evidence>
<dbReference type="PATRIC" id="fig|33888.3.peg.2207"/>
<dbReference type="EMBL" id="CP015515">
    <property type="protein sequence ID" value="AND17122.1"/>
    <property type="molecule type" value="Genomic_DNA"/>
</dbReference>
<dbReference type="Proteomes" id="UP000077071">
    <property type="component" value="Chromosome"/>
</dbReference>
<dbReference type="InterPro" id="IPR034660">
    <property type="entry name" value="DinB/YfiT-like"/>
</dbReference>
<dbReference type="Gene3D" id="1.20.120.450">
    <property type="entry name" value="dinb family like domain"/>
    <property type="match status" value="1"/>
</dbReference>
<reference evidence="2 3" key="1">
    <citation type="submission" date="2016-05" db="EMBL/GenBank/DDBJ databases">
        <title>Complete genome sequence of Rathayibacter tritici NCPPB 1953.</title>
        <authorList>
            <person name="Park J."/>
            <person name="Lee H.-H."/>
            <person name="Lee S.-W."/>
            <person name="Seo Y.-S."/>
        </authorList>
    </citation>
    <scope>NUCLEOTIDE SEQUENCE [LARGE SCALE GENOMIC DNA]</scope>
    <source>
        <strain evidence="2 3">NCPPB 1953</strain>
    </source>
</reference>
<gene>
    <name evidence="2" type="ORF">A6122_1997</name>
</gene>
<evidence type="ECO:0000259" key="1">
    <source>
        <dbReference type="Pfam" id="PF12867"/>
    </source>
</evidence>
<name>A0A160KTJ8_9MICO</name>
<sequence length="172" mass="18498">MSAAIDLLRDAFGRVHENVHAVLDDSTPEQLAFRADARSNSPAWLVWHLLRVQDDHLAPLAGHEQVWTADGFHGRSGLAFGPGETGYGQEPAEVAALAAVPAALLAEYADAVHERTLAYLDTLGDEDLERVVDEQWDPPVTLGVRLVSVIDDDSQHVGQAAYAKGIAERSAG</sequence>